<feature type="transmembrane region" description="Helical" evidence="16">
    <location>
        <begin position="222"/>
        <end position="240"/>
    </location>
</feature>
<comment type="caution">
    <text evidence="17">The sequence shown here is derived from an EMBL/GenBank/DDBJ whole genome shotgun (WGS) entry which is preliminary data.</text>
</comment>
<keyword evidence="8" id="KW-0492">Microsome</keyword>
<dbReference type="Proteomes" id="UP001497382">
    <property type="component" value="Unassembled WGS sequence"/>
</dbReference>
<dbReference type="GO" id="GO:0020037">
    <property type="term" value="F:heme binding"/>
    <property type="evidence" value="ECO:0007669"/>
    <property type="project" value="InterPro"/>
</dbReference>
<organism evidence="17 18">
    <name type="scientific">Larinioides sclopetarius</name>
    <dbReference type="NCBI Taxonomy" id="280406"/>
    <lineage>
        <taxon>Eukaryota</taxon>
        <taxon>Metazoa</taxon>
        <taxon>Ecdysozoa</taxon>
        <taxon>Arthropoda</taxon>
        <taxon>Chelicerata</taxon>
        <taxon>Arachnida</taxon>
        <taxon>Araneae</taxon>
        <taxon>Araneomorphae</taxon>
        <taxon>Entelegynae</taxon>
        <taxon>Araneoidea</taxon>
        <taxon>Araneidae</taxon>
        <taxon>Larinioides</taxon>
    </lineage>
</organism>
<comment type="similarity">
    <text evidence="4 15">Belongs to the cytochrome P450 family.</text>
</comment>
<dbReference type="SUPFAM" id="SSF48264">
    <property type="entry name" value="Cytochrome P450"/>
    <property type="match status" value="1"/>
</dbReference>
<evidence type="ECO:0000256" key="2">
    <source>
        <dbReference type="ARBA" id="ARBA00004174"/>
    </source>
</evidence>
<dbReference type="FunFam" id="1.10.630.10:FF:000042">
    <property type="entry name" value="Cytochrome P450"/>
    <property type="match status" value="1"/>
</dbReference>
<keyword evidence="5 14" id="KW-0349">Heme</keyword>
<feature type="binding site" description="axial binding residue" evidence="14">
    <location>
        <position position="473"/>
    </location>
    <ligand>
        <name>heme</name>
        <dbReference type="ChEBI" id="CHEBI:30413"/>
    </ligand>
    <ligandPart>
        <name>Fe</name>
        <dbReference type="ChEBI" id="CHEBI:18248"/>
    </ligandPart>
</feature>
<evidence type="ECO:0000256" key="15">
    <source>
        <dbReference type="RuleBase" id="RU000461"/>
    </source>
</evidence>
<evidence type="ECO:0000313" key="17">
    <source>
        <dbReference type="EMBL" id="CAL1283444.1"/>
    </source>
</evidence>
<comment type="cofactor">
    <cofactor evidence="1 14">
        <name>heme</name>
        <dbReference type="ChEBI" id="CHEBI:30413"/>
    </cofactor>
</comment>
<dbReference type="GO" id="GO:0005506">
    <property type="term" value="F:iron ion binding"/>
    <property type="evidence" value="ECO:0007669"/>
    <property type="project" value="InterPro"/>
</dbReference>
<dbReference type="InterPro" id="IPR036396">
    <property type="entry name" value="Cyt_P450_sf"/>
</dbReference>
<dbReference type="EMBL" id="CAXIEN010000168">
    <property type="protein sequence ID" value="CAL1283444.1"/>
    <property type="molecule type" value="Genomic_DNA"/>
</dbReference>
<dbReference type="GO" id="GO:0016705">
    <property type="term" value="F:oxidoreductase activity, acting on paired donors, with incorporation or reduction of molecular oxygen"/>
    <property type="evidence" value="ECO:0007669"/>
    <property type="project" value="InterPro"/>
</dbReference>
<protein>
    <recommendedName>
        <fullName evidence="19">Cytochrome P450</fullName>
    </recommendedName>
</protein>
<keyword evidence="11 15" id="KW-0503">Monooxygenase</keyword>
<dbReference type="CDD" id="cd11055">
    <property type="entry name" value="CYP3A-like"/>
    <property type="match status" value="1"/>
</dbReference>
<evidence type="ECO:0000256" key="12">
    <source>
        <dbReference type="ARBA" id="ARBA00023136"/>
    </source>
</evidence>
<keyword evidence="10 14" id="KW-0408">Iron</keyword>
<keyword evidence="12 16" id="KW-0472">Membrane</keyword>
<dbReference type="Gene3D" id="1.10.630.10">
    <property type="entry name" value="Cytochrome P450"/>
    <property type="match status" value="1"/>
</dbReference>
<evidence type="ECO:0000256" key="4">
    <source>
        <dbReference type="ARBA" id="ARBA00010617"/>
    </source>
</evidence>
<dbReference type="InterPro" id="IPR001128">
    <property type="entry name" value="Cyt_P450"/>
</dbReference>
<evidence type="ECO:0000256" key="14">
    <source>
        <dbReference type="PIRSR" id="PIRSR602401-1"/>
    </source>
</evidence>
<dbReference type="PRINTS" id="PR00463">
    <property type="entry name" value="EP450I"/>
</dbReference>
<keyword evidence="16" id="KW-1133">Transmembrane helix</keyword>
<evidence type="ECO:0000256" key="10">
    <source>
        <dbReference type="ARBA" id="ARBA00023004"/>
    </source>
</evidence>
<sequence length="534" mass="61223">MLDRFSISGPLVAGVLVIIISVLFYWYSTRNFDYWSKRNLPFVKPTPFVGSVGAYAKRPIHEVDEERYKRYGRLYGTFEGTRPFLMIGDPVLLRDIMVKDFNIFPNRRPLSSGDPIMDKNVSSATGEDWKRIRTIITPTFSTGKIKRMMGIFKECSETVIQNFKKATRNGEPVELKRIFGAFTMDVIASSAFSTKLDSHNDPENEFVRMATLIFRPKFNWRVLMYFLFPNFVKFMGISIFPPNGINFFRDVTLNIIAQRKKTGQTRNDFLQLLMDTAKELSQDLKSETKEKEAEDMASMYGGVSTDYQVFKNVAKKELTVNELVAQCIIFFLAGYDTTASTLSFVIYNLALHEDIQEKVHRELIDALEGTDGELTYEALQSMKYLDNVISETLRLYPPAVRTEREATSEYKLGETGITIPKGMVLTIPIYAMHRDPKFFPNPEAFDPDRFNPEEKSKREQYAFLPFGAGPRNCVGMRFALMEIKVCLAYIVANYKISKCPETKVPLEFLTGQGTLQPKEIFVSLEPRRETPIVK</sequence>
<dbReference type="InterPro" id="IPR017972">
    <property type="entry name" value="Cyt_P450_CS"/>
</dbReference>
<comment type="subcellular location">
    <subcellularLocation>
        <location evidence="3">Endoplasmic reticulum membrane</location>
        <topology evidence="3">Peripheral membrane protein</topology>
    </subcellularLocation>
    <subcellularLocation>
        <location evidence="2">Microsome membrane</location>
        <topology evidence="2">Peripheral membrane protein</topology>
    </subcellularLocation>
</comment>
<name>A0AAV2AJX6_9ARAC</name>
<dbReference type="PRINTS" id="PR00385">
    <property type="entry name" value="P450"/>
</dbReference>
<dbReference type="PANTHER" id="PTHR24302">
    <property type="entry name" value="CYTOCHROME P450 FAMILY 3"/>
    <property type="match status" value="1"/>
</dbReference>
<proteinExistence type="inferred from homology"/>
<evidence type="ECO:0000256" key="3">
    <source>
        <dbReference type="ARBA" id="ARBA00004406"/>
    </source>
</evidence>
<keyword evidence="6 14" id="KW-0479">Metal-binding</keyword>
<dbReference type="AlphaFoldDB" id="A0AAV2AJX6"/>
<evidence type="ECO:0008006" key="19">
    <source>
        <dbReference type="Google" id="ProtNLM"/>
    </source>
</evidence>
<evidence type="ECO:0000256" key="5">
    <source>
        <dbReference type="ARBA" id="ARBA00022617"/>
    </source>
</evidence>
<dbReference type="GO" id="GO:0005789">
    <property type="term" value="C:endoplasmic reticulum membrane"/>
    <property type="evidence" value="ECO:0007669"/>
    <property type="project" value="UniProtKB-SubCell"/>
</dbReference>
<keyword evidence="9 15" id="KW-0560">Oxidoreductase</keyword>
<dbReference type="PROSITE" id="PS00086">
    <property type="entry name" value="CYTOCHROME_P450"/>
    <property type="match status" value="1"/>
</dbReference>
<dbReference type="InterPro" id="IPR050705">
    <property type="entry name" value="Cytochrome_P450_3A"/>
</dbReference>
<evidence type="ECO:0000256" key="11">
    <source>
        <dbReference type="ARBA" id="ARBA00023033"/>
    </source>
</evidence>
<dbReference type="PANTHER" id="PTHR24302:SF15">
    <property type="entry name" value="FATTY-ACID PEROXYGENASE"/>
    <property type="match status" value="1"/>
</dbReference>
<dbReference type="InterPro" id="IPR002401">
    <property type="entry name" value="Cyt_P450_E_grp-I"/>
</dbReference>
<gene>
    <name evidence="17" type="ORF">LARSCL_LOCUS12605</name>
</gene>
<evidence type="ECO:0000313" key="18">
    <source>
        <dbReference type="Proteomes" id="UP001497382"/>
    </source>
</evidence>
<keyword evidence="7" id="KW-0256">Endoplasmic reticulum</keyword>
<evidence type="ECO:0000256" key="9">
    <source>
        <dbReference type="ARBA" id="ARBA00023002"/>
    </source>
</evidence>
<evidence type="ECO:0000256" key="16">
    <source>
        <dbReference type="SAM" id="Phobius"/>
    </source>
</evidence>
<feature type="transmembrane region" description="Helical" evidence="16">
    <location>
        <begin position="6"/>
        <end position="28"/>
    </location>
</feature>
<dbReference type="GO" id="GO:0008395">
    <property type="term" value="F:steroid hydroxylase activity"/>
    <property type="evidence" value="ECO:0007669"/>
    <property type="project" value="TreeGrafter"/>
</dbReference>
<evidence type="ECO:0000256" key="8">
    <source>
        <dbReference type="ARBA" id="ARBA00022848"/>
    </source>
</evidence>
<dbReference type="Pfam" id="PF00067">
    <property type="entry name" value="p450"/>
    <property type="match status" value="1"/>
</dbReference>
<evidence type="ECO:0000256" key="7">
    <source>
        <dbReference type="ARBA" id="ARBA00022824"/>
    </source>
</evidence>
<keyword evidence="18" id="KW-1185">Reference proteome</keyword>
<evidence type="ECO:0000256" key="1">
    <source>
        <dbReference type="ARBA" id="ARBA00001971"/>
    </source>
</evidence>
<keyword evidence="16" id="KW-0812">Transmembrane</keyword>
<evidence type="ECO:0000256" key="13">
    <source>
        <dbReference type="ARBA" id="ARBA00043906"/>
    </source>
</evidence>
<comment type="function">
    <text evidence="13">Cytochromes P450 are a group of heme-thiolate monooxygenases. They oxidize a variety of structurally unrelated compounds, including steroids, fatty acids, and xenobiotics.</text>
</comment>
<accession>A0AAV2AJX6</accession>
<evidence type="ECO:0000256" key="6">
    <source>
        <dbReference type="ARBA" id="ARBA00022723"/>
    </source>
</evidence>
<reference evidence="17 18" key="1">
    <citation type="submission" date="2024-04" db="EMBL/GenBank/DDBJ databases">
        <authorList>
            <person name="Rising A."/>
            <person name="Reimegard J."/>
            <person name="Sonavane S."/>
            <person name="Akerstrom W."/>
            <person name="Nylinder S."/>
            <person name="Hedman E."/>
            <person name="Kallberg Y."/>
        </authorList>
    </citation>
    <scope>NUCLEOTIDE SEQUENCE [LARGE SCALE GENOMIC DNA]</scope>
</reference>